<proteinExistence type="predicted"/>
<accession>A0ABR2H4I8</accession>
<sequence>MNRLNLQPFTKILKSEYSLNSEDLAQYSVPLYYLDARLKEFKELLPSNSSLDEETKNLHSRLISVKGRINKANTEYSKLNTAIIRLQRNLDDMDSLVKETEHAWESLHKVEEQLPTDSTKYT</sequence>
<keyword evidence="1" id="KW-0175">Coiled coil</keyword>
<name>A0ABR2H4I8_9EUKA</name>
<reference evidence="2 3" key="1">
    <citation type="submission" date="2024-04" db="EMBL/GenBank/DDBJ databases">
        <title>Tritrichomonas musculus Genome.</title>
        <authorList>
            <person name="Alves-Ferreira E."/>
            <person name="Grigg M."/>
            <person name="Lorenzi H."/>
            <person name="Galac M."/>
        </authorList>
    </citation>
    <scope>NUCLEOTIDE SEQUENCE [LARGE SCALE GENOMIC DNA]</scope>
    <source>
        <strain evidence="2 3">EAF2021</strain>
    </source>
</reference>
<keyword evidence="3" id="KW-1185">Reference proteome</keyword>
<dbReference type="EMBL" id="JAPFFF010000042">
    <property type="protein sequence ID" value="KAK8841153.1"/>
    <property type="molecule type" value="Genomic_DNA"/>
</dbReference>
<organism evidence="2 3">
    <name type="scientific">Tritrichomonas musculus</name>
    <dbReference type="NCBI Taxonomy" id="1915356"/>
    <lineage>
        <taxon>Eukaryota</taxon>
        <taxon>Metamonada</taxon>
        <taxon>Parabasalia</taxon>
        <taxon>Tritrichomonadida</taxon>
        <taxon>Tritrichomonadidae</taxon>
        <taxon>Tritrichomonas</taxon>
    </lineage>
</organism>
<dbReference type="Gene3D" id="1.20.5.340">
    <property type="match status" value="1"/>
</dbReference>
<dbReference type="Proteomes" id="UP001470230">
    <property type="component" value="Unassembled WGS sequence"/>
</dbReference>
<evidence type="ECO:0000313" key="2">
    <source>
        <dbReference type="EMBL" id="KAK8841153.1"/>
    </source>
</evidence>
<comment type="caution">
    <text evidence="2">The sequence shown here is derived from an EMBL/GenBank/DDBJ whole genome shotgun (WGS) entry which is preliminary data.</text>
</comment>
<evidence type="ECO:0000313" key="3">
    <source>
        <dbReference type="Proteomes" id="UP001470230"/>
    </source>
</evidence>
<protein>
    <submittedName>
        <fullName evidence="2">Uncharacterized protein</fullName>
    </submittedName>
</protein>
<feature type="coiled-coil region" evidence="1">
    <location>
        <begin position="69"/>
        <end position="103"/>
    </location>
</feature>
<evidence type="ECO:0000256" key="1">
    <source>
        <dbReference type="SAM" id="Coils"/>
    </source>
</evidence>
<gene>
    <name evidence="2" type="ORF">M9Y10_027353</name>
</gene>